<organism evidence="10 11">
    <name type="scientific">Candidatus Limadaptatus stercorigallinarum</name>
    <dbReference type="NCBI Taxonomy" id="2840845"/>
    <lineage>
        <taxon>Bacteria</taxon>
        <taxon>Bacillati</taxon>
        <taxon>Bacillota</taxon>
        <taxon>Clostridia</taxon>
        <taxon>Eubacteriales</taxon>
        <taxon>Candidatus Limadaptatus</taxon>
    </lineage>
</organism>
<evidence type="ECO:0000256" key="4">
    <source>
        <dbReference type="ARBA" id="ARBA00022605"/>
    </source>
</evidence>
<dbReference type="GO" id="GO:0004401">
    <property type="term" value="F:histidinol-phosphatase activity"/>
    <property type="evidence" value="ECO:0007669"/>
    <property type="project" value="UniProtKB-UniRule"/>
</dbReference>
<dbReference type="PANTHER" id="PTHR21039:SF0">
    <property type="entry name" value="HISTIDINOL-PHOSPHATASE"/>
    <property type="match status" value="1"/>
</dbReference>
<dbReference type="SMART" id="SM00481">
    <property type="entry name" value="POLIIIAc"/>
    <property type="match status" value="1"/>
</dbReference>
<evidence type="ECO:0000256" key="1">
    <source>
        <dbReference type="ARBA" id="ARBA00004970"/>
    </source>
</evidence>
<evidence type="ECO:0000256" key="6">
    <source>
        <dbReference type="ARBA" id="ARBA00023102"/>
    </source>
</evidence>
<dbReference type="InterPro" id="IPR003141">
    <property type="entry name" value="Pol/His_phosphatase_N"/>
</dbReference>
<reference evidence="10" key="2">
    <citation type="journal article" date="2021" name="PeerJ">
        <title>Extensive microbial diversity within the chicken gut microbiome revealed by metagenomics and culture.</title>
        <authorList>
            <person name="Gilroy R."/>
            <person name="Ravi A."/>
            <person name="Getino M."/>
            <person name="Pursley I."/>
            <person name="Horton D.L."/>
            <person name="Alikhan N.F."/>
            <person name="Baker D."/>
            <person name="Gharbi K."/>
            <person name="Hall N."/>
            <person name="Watson M."/>
            <person name="Adriaenssens E.M."/>
            <person name="Foster-Nyarko E."/>
            <person name="Jarju S."/>
            <person name="Secka A."/>
            <person name="Antonio M."/>
            <person name="Oren A."/>
            <person name="Chaudhuri R.R."/>
            <person name="La Ragione R."/>
            <person name="Hildebrand F."/>
            <person name="Pallen M.J."/>
        </authorList>
    </citation>
    <scope>NUCLEOTIDE SEQUENCE</scope>
    <source>
        <strain evidence="10">1063</strain>
    </source>
</reference>
<comment type="caution">
    <text evidence="10">The sequence shown here is derived from an EMBL/GenBank/DDBJ whole genome shotgun (WGS) entry which is preliminary data.</text>
</comment>
<evidence type="ECO:0000313" key="11">
    <source>
        <dbReference type="Proteomes" id="UP000824088"/>
    </source>
</evidence>
<evidence type="ECO:0000313" key="10">
    <source>
        <dbReference type="EMBL" id="HIU20850.1"/>
    </source>
</evidence>
<dbReference type="GO" id="GO:0005737">
    <property type="term" value="C:cytoplasm"/>
    <property type="evidence" value="ECO:0007669"/>
    <property type="project" value="TreeGrafter"/>
</dbReference>
<name>A0A9D1HT35_9FIRM</name>
<dbReference type="EMBL" id="DVMN01000019">
    <property type="protein sequence ID" value="HIU20850.1"/>
    <property type="molecule type" value="Genomic_DNA"/>
</dbReference>
<dbReference type="GO" id="GO:0000105">
    <property type="term" value="P:L-histidine biosynthetic process"/>
    <property type="evidence" value="ECO:0007669"/>
    <property type="project" value="UniProtKB-UniRule"/>
</dbReference>
<dbReference type="InterPro" id="IPR004013">
    <property type="entry name" value="PHP_dom"/>
</dbReference>
<comment type="catalytic activity">
    <reaction evidence="7 8">
        <text>L-histidinol phosphate + H2O = L-histidinol + phosphate</text>
        <dbReference type="Rhea" id="RHEA:14465"/>
        <dbReference type="ChEBI" id="CHEBI:15377"/>
        <dbReference type="ChEBI" id="CHEBI:43474"/>
        <dbReference type="ChEBI" id="CHEBI:57699"/>
        <dbReference type="ChEBI" id="CHEBI:57980"/>
        <dbReference type="EC" id="3.1.3.15"/>
    </reaction>
</comment>
<proteinExistence type="inferred from homology"/>
<evidence type="ECO:0000259" key="9">
    <source>
        <dbReference type="SMART" id="SM00481"/>
    </source>
</evidence>
<reference evidence="10" key="1">
    <citation type="submission" date="2020-10" db="EMBL/GenBank/DDBJ databases">
        <authorList>
            <person name="Gilroy R."/>
        </authorList>
    </citation>
    <scope>NUCLEOTIDE SEQUENCE</scope>
    <source>
        <strain evidence="10">1063</strain>
    </source>
</reference>
<keyword evidence="6 8" id="KW-0368">Histidine biosynthesis</keyword>
<dbReference type="SUPFAM" id="SSF89550">
    <property type="entry name" value="PHP domain-like"/>
    <property type="match status" value="1"/>
</dbReference>
<evidence type="ECO:0000256" key="3">
    <source>
        <dbReference type="ARBA" id="ARBA00013085"/>
    </source>
</evidence>
<dbReference type="Proteomes" id="UP000824088">
    <property type="component" value="Unassembled WGS sequence"/>
</dbReference>
<keyword evidence="4 8" id="KW-0028">Amino-acid biosynthesis</keyword>
<evidence type="ECO:0000256" key="8">
    <source>
        <dbReference type="RuleBase" id="RU366003"/>
    </source>
</evidence>
<dbReference type="InterPro" id="IPR010140">
    <property type="entry name" value="Histidinol_P_phosphatase_HisJ"/>
</dbReference>
<dbReference type="PANTHER" id="PTHR21039">
    <property type="entry name" value="HISTIDINOL PHOSPHATASE-RELATED"/>
    <property type="match status" value="1"/>
</dbReference>
<evidence type="ECO:0000256" key="2">
    <source>
        <dbReference type="ARBA" id="ARBA00009152"/>
    </source>
</evidence>
<comment type="pathway">
    <text evidence="1 8">Amino-acid biosynthesis; L-histidine biosynthesis; L-histidine from 5-phospho-alpha-D-ribose 1-diphosphate: step 8/9.</text>
</comment>
<feature type="domain" description="Polymerase/histidinol phosphatase N-terminal" evidence="9">
    <location>
        <begin position="4"/>
        <end position="94"/>
    </location>
</feature>
<evidence type="ECO:0000256" key="5">
    <source>
        <dbReference type="ARBA" id="ARBA00022801"/>
    </source>
</evidence>
<dbReference type="AlphaFoldDB" id="A0A9D1HT35"/>
<gene>
    <name evidence="10" type="ORF">IAD51_01215</name>
</gene>
<comment type="similarity">
    <text evidence="2 8">Belongs to the PHP hydrolase family. HisK subfamily.</text>
</comment>
<dbReference type="NCBIfam" id="TIGR01856">
    <property type="entry name" value="hisJ_fam"/>
    <property type="match status" value="1"/>
</dbReference>
<evidence type="ECO:0000256" key="7">
    <source>
        <dbReference type="ARBA" id="ARBA00049158"/>
    </source>
</evidence>
<dbReference type="Pfam" id="PF02811">
    <property type="entry name" value="PHP"/>
    <property type="match status" value="1"/>
</dbReference>
<dbReference type="InterPro" id="IPR016195">
    <property type="entry name" value="Pol/histidinol_Pase-like"/>
</dbReference>
<dbReference type="EC" id="3.1.3.15" evidence="3 8"/>
<keyword evidence="5 8" id="KW-0378">Hydrolase</keyword>
<dbReference type="Gene3D" id="3.20.20.140">
    <property type="entry name" value="Metal-dependent hydrolases"/>
    <property type="match status" value="1"/>
</dbReference>
<sequence length="270" mass="31259">MIFVDSHVHTRHSSDGKDPICDILAEAKAKGLYYLATTDHLDYDLKFGHNRSPIPWKHIDIDAYKAEWEENAEALAKEGSALKFRFGIEAGFSPEPQVQEKYAELFGRMRFDVVVNSVHFVNGWDVYFPNAFFFKSRRRMYGDYLDLVLQSLDAPYEYDIVAHIGYVTRNAPYKKKVLEYADFPDKFDAILHGIIERGKALEVNTHTTLFPSEEILRKYYEYGGRKLSFGSDSHHAELCKDYEKTCAMLRGIGFTHFSVFTDHKEELVEI</sequence>
<protein>
    <recommendedName>
        <fullName evidence="3 8">Histidinol-phosphatase</fullName>
        <shortName evidence="8">HolPase</shortName>
        <ecNumber evidence="3 8">3.1.3.15</ecNumber>
    </recommendedName>
</protein>
<accession>A0A9D1HT35</accession>